<dbReference type="NCBIfam" id="NF001810">
    <property type="entry name" value="PRK00529.1"/>
    <property type="match status" value="1"/>
</dbReference>
<dbReference type="EMBL" id="CDRZ01000262">
    <property type="protein sequence ID" value="CEO89897.1"/>
    <property type="molecule type" value="Genomic_DNA"/>
</dbReference>
<comment type="function">
    <text evidence="7 8">Involved in peptide bond synthesis. Stimulates efficient translation and peptide-bond synthesis on native or reconstituted 70S ribosomes in vitro. Probably functions indirectly by altering the affinity of the ribosome for aminoacyl-tRNA, thus increasing their reactivity as acceptors for peptidyl transferase.</text>
</comment>
<evidence type="ECO:0000256" key="1">
    <source>
        <dbReference type="ARBA" id="ARBA00004496"/>
    </source>
</evidence>
<evidence type="ECO:0000256" key="9">
    <source>
        <dbReference type="NCBIfam" id="TIGR00038"/>
    </source>
</evidence>
<reference evidence="14" key="1">
    <citation type="submission" date="2015-01" db="EMBL/GenBank/DDBJ databases">
        <authorList>
            <person name="Manzoor Shahid"/>
            <person name="Zubair Saima"/>
        </authorList>
    </citation>
    <scope>NUCLEOTIDE SEQUENCE [LARGE SCALE GENOMIC DNA]</scope>
    <source>
        <strain evidence="14">Sp3</strain>
    </source>
</reference>
<dbReference type="FunFam" id="2.30.30.30:FF:000003">
    <property type="entry name" value="Elongation factor P"/>
    <property type="match status" value="1"/>
</dbReference>
<dbReference type="AlphaFoldDB" id="A0A0B7MQC2"/>
<protein>
    <recommendedName>
        <fullName evidence="8 9">Elongation factor P</fullName>
        <shortName evidence="8">EF-P</shortName>
    </recommendedName>
</protein>
<evidence type="ECO:0000313" key="14">
    <source>
        <dbReference type="Proteomes" id="UP000046155"/>
    </source>
</evidence>
<keyword evidence="4 8" id="KW-0963">Cytoplasm</keyword>
<dbReference type="FunFam" id="2.40.50.140:FF:000004">
    <property type="entry name" value="Elongation factor P"/>
    <property type="match status" value="1"/>
</dbReference>
<evidence type="ECO:0000259" key="12">
    <source>
        <dbReference type="SMART" id="SM01185"/>
    </source>
</evidence>
<proteinExistence type="inferred from homology"/>
<comment type="subcellular location">
    <subcellularLocation>
        <location evidence="1 8">Cytoplasm</location>
    </subcellularLocation>
</comment>
<dbReference type="GO" id="GO:0043043">
    <property type="term" value="P:peptide biosynthetic process"/>
    <property type="evidence" value="ECO:0007669"/>
    <property type="project" value="InterPro"/>
</dbReference>
<evidence type="ECO:0000256" key="8">
    <source>
        <dbReference type="HAMAP-Rule" id="MF_00141"/>
    </source>
</evidence>
<gene>
    <name evidence="8 13" type="primary">efp</name>
    <name evidence="13" type="ORF">SSCH_630035</name>
</gene>
<dbReference type="OrthoDB" id="9801844at2"/>
<dbReference type="InterPro" id="IPR013185">
    <property type="entry name" value="Transl_elong_KOW-like"/>
</dbReference>
<dbReference type="HAMAP" id="MF_00141">
    <property type="entry name" value="EF_P"/>
    <property type="match status" value="1"/>
</dbReference>
<dbReference type="SMART" id="SM00841">
    <property type="entry name" value="Elong-fact-P_C"/>
    <property type="match status" value="1"/>
</dbReference>
<comment type="pathway">
    <text evidence="2 8">Protein biosynthesis; polypeptide chain elongation.</text>
</comment>
<keyword evidence="5 8" id="KW-0251">Elongation factor</keyword>
<feature type="domain" description="Translation elongation factor P/YeiP central" evidence="12">
    <location>
        <begin position="67"/>
        <end position="121"/>
    </location>
</feature>
<dbReference type="FunFam" id="2.40.50.140:FF:000009">
    <property type="entry name" value="Elongation factor P"/>
    <property type="match status" value="1"/>
</dbReference>
<evidence type="ECO:0000256" key="7">
    <source>
        <dbReference type="ARBA" id="ARBA00025469"/>
    </source>
</evidence>
<evidence type="ECO:0000256" key="10">
    <source>
        <dbReference type="RuleBase" id="RU004389"/>
    </source>
</evidence>
<dbReference type="InterPro" id="IPR015365">
    <property type="entry name" value="Elong-fact-P_C"/>
</dbReference>
<evidence type="ECO:0000256" key="4">
    <source>
        <dbReference type="ARBA" id="ARBA00022490"/>
    </source>
</evidence>
<dbReference type="PANTHER" id="PTHR30053">
    <property type="entry name" value="ELONGATION FACTOR P"/>
    <property type="match status" value="1"/>
</dbReference>
<keyword evidence="14" id="KW-1185">Reference proteome</keyword>
<dbReference type="CDD" id="cd05794">
    <property type="entry name" value="S1_EF-P_repeat_2"/>
    <property type="match status" value="1"/>
</dbReference>
<dbReference type="Gene3D" id="2.40.50.140">
    <property type="entry name" value="Nucleic acid-binding proteins"/>
    <property type="match status" value="2"/>
</dbReference>
<dbReference type="InterPro" id="IPR011768">
    <property type="entry name" value="Transl_elongation_fac_P"/>
</dbReference>
<dbReference type="InterPro" id="IPR020599">
    <property type="entry name" value="Transl_elong_fac_P/YeiP"/>
</dbReference>
<dbReference type="Proteomes" id="UP000046155">
    <property type="component" value="Unassembled WGS sequence"/>
</dbReference>
<dbReference type="InterPro" id="IPR013852">
    <property type="entry name" value="Transl_elong_P/YeiP_CS"/>
</dbReference>
<comment type="similarity">
    <text evidence="3 8 10">Belongs to the elongation factor P family.</text>
</comment>
<dbReference type="NCBIfam" id="TIGR00038">
    <property type="entry name" value="efp"/>
    <property type="match status" value="1"/>
</dbReference>
<dbReference type="PROSITE" id="PS01275">
    <property type="entry name" value="EFP"/>
    <property type="match status" value="1"/>
</dbReference>
<dbReference type="Gene3D" id="2.30.30.30">
    <property type="match status" value="1"/>
</dbReference>
<evidence type="ECO:0000256" key="6">
    <source>
        <dbReference type="ARBA" id="ARBA00022917"/>
    </source>
</evidence>
<evidence type="ECO:0000256" key="5">
    <source>
        <dbReference type="ARBA" id="ARBA00022768"/>
    </source>
</evidence>
<accession>A0A0B7MQC2</accession>
<organism evidence="13 14">
    <name type="scientific">Syntrophaceticus schinkii</name>
    <dbReference type="NCBI Taxonomy" id="499207"/>
    <lineage>
        <taxon>Bacteria</taxon>
        <taxon>Bacillati</taxon>
        <taxon>Bacillota</taxon>
        <taxon>Clostridia</taxon>
        <taxon>Thermoanaerobacterales</taxon>
        <taxon>Thermoanaerobacterales Family III. Incertae Sedis</taxon>
        <taxon>Syntrophaceticus</taxon>
    </lineage>
</organism>
<dbReference type="RefSeq" id="WP_044665746.1">
    <property type="nucleotide sequence ID" value="NZ_CDRZ01000262.1"/>
</dbReference>
<evidence type="ECO:0000256" key="2">
    <source>
        <dbReference type="ARBA" id="ARBA00004815"/>
    </source>
</evidence>
<name>A0A0B7MQC2_9FIRM</name>
<evidence type="ECO:0000259" key="11">
    <source>
        <dbReference type="SMART" id="SM00841"/>
    </source>
</evidence>
<sequence>MISTNDFRTGLTIEVDGDVYSVVEFQHVKPGKGSAFVRSKLKNIRTGGVIERTFRAGEKVNRAHMERKEVQYLYRDGDSFVFMDNQTYDQMSITLAQLGDNINYLKENMNIILLTYNGELMGIDLPHSVELKVVAAAPGVRGDTASGATKAATLETGLKIQVPLFVEEGDVVKVDTRTGEYLERA</sequence>
<dbReference type="InterPro" id="IPR012340">
    <property type="entry name" value="NA-bd_OB-fold"/>
</dbReference>
<dbReference type="InterPro" id="IPR008991">
    <property type="entry name" value="Translation_prot_SH3-like_sf"/>
</dbReference>
<dbReference type="Pfam" id="PF08207">
    <property type="entry name" value="EFP_N"/>
    <property type="match status" value="1"/>
</dbReference>
<dbReference type="SUPFAM" id="SSF50104">
    <property type="entry name" value="Translation proteins SH3-like domain"/>
    <property type="match status" value="1"/>
</dbReference>
<dbReference type="GO" id="GO:0005829">
    <property type="term" value="C:cytosol"/>
    <property type="evidence" value="ECO:0007669"/>
    <property type="project" value="UniProtKB-ARBA"/>
</dbReference>
<dbReference type="Pfam" id="PF01132">
    <property type="entry name" value="EFP"/>
    <property type="match status" value="1"/>
</dbReference>
<keyword evidence="6 8" id="KW-0648">Protein biosynthesis</keyword>
<feature type="domain" description="Elongation factor P C-terminal" evidence="11">
    <location>
        <begin position="129"/>
        <end position="184"/>
    </location>
</feature>
<dbReference type="CDD" id="cd04470">
    <property type="entry name" value="S1_EF-P_repeat_1"/>
    <property type="match status" value="1"/>
</dbReference>
<dbReference type="GO" id="GO:0003746">
    <property type="term" value="F:translation elongation factor activity"/>
    <property type="evidence" value="ECO:0007669"/>
    <property type="project" value="UniProtKB-UniRule"/>
</dbReference>
<dbReference type="Pfam" id="PF09285">
    <property type="entry name" value="Elong-fact-P_C"/>
    <property type="match status" value="1"/>
</dbReference>
<dbReference type="PIRSF" id="PIRSF005901">
    <property type="entry name" value="EF-P"/>
    <property type="match status" value="1"/>
</dbReference>
<dbReference type="SMART" id="SM01185">
    <property type="entry name" value="EFP"/>
    <property type="match status" value="1"/>
</dbReference>
<dbReference type="InterPro" id="IPR001059">
    <property type="entry name" value="Transl_elong_P/YeiP_cen"/>
</dbReference>
<evidence type="ECO:0000256" key="3">
    <source>
        <dbReference type="ARBA" id="ARBA00009479"/>
    </source>
</evidence>
<evidence type="ECO:0000313" key="13">
    <source>
        <dbReference type="EMBL" id="CEO89897.1"/>
    </source>
</evidence>
<dbReference type="InterPro" id="IPR014722">
    <property type="entry name" value="Rib_uL2_dom2"/>
</dbReference>
<dbReference type="PANTHER" id="PTHR30053:SF12">
    <property type="entry name" value="ELONGATION FACTOR P (EF-P) FAMILY PROTEIN"/>
    <property type="match status" value="1"/>
</dbReference>
<dbReference type="UniPathway" id="UPA00345"/>
<dbReference type="SUPFAM" id="SSF50249">
    <property type="entry name" value="Nucleic acid-binding proteins"/>
    <property type="match status" value="2"/>
</dbReference>